<dbReference type="InterPro" id="IPR045851">
    <property type="entry name" value="AMP-bd_C_sf"/>
</dbReference>
<dbReference type="GO" id="GO:0003824">
    <property type="term" value="F:catalytic activity"/>
    <property type="evidence" value="ECO:0007669"/>
    <property type="project" value="InterPro"/>
</dbReference>
<dbReference type="Gene3D" id="3.30.559.10">
    <property type="entry name" value="Chloramphenicol acetyltransferase-like domain"/>
    <property type="match status" value="1"/>
</dbReference>
<dbReference type="InterPro" id="IPR042099">
    <property type="entry name" value="ANL_N_sf"/>
</dbReference>
<dbReference type="InterPro" id="IPR029058">
    <property type="entry name" value="AB_hydrolase_fold"/>
</dbReference>
<dbReference type="FunFam" id="1.10.1200.10:FF:000016">
    <property type="entry name" value="Non-ribosomal peptide synthase"/>
    <property type="match status" value="1"/>
</dbReference>
<dbReference type="GO" id="GO:0072330">
    <property type="term" value="P:monocarboxylic acid biosynthetic process"/>
    <property type="evidence" value="ECO:0007669"/>
    <property type="project" value="UniProtKB-ARBA"/>
</dbReference>
<dbReference type="InterPro" id="IPR001242">
    <property type="entry name" value="Condensation_dom"/>
</dbReference>
<dbReference type="EMBL" id="FZMO01000558">
    <property type="protein sequence ID" value="SNQ52029.1"/>
    <property type="molecule type" value="Genomic_DNA"/>
</dbReference>
<dbReference type="InterPro" id="IPR036736">
    <property type="entry name" value="ACP-like_sf"/>
</dbReference>
<dbReference type="Proteomes" id="UP000234331">
    <property type="component" value="Unassembled WGS sequence"/>
</dbReference>
<keyword evidence="2" id="KW-0596">Phosphopantetheine</keyword>
<dbReference type="NCBIfam" id="TIGR01733">
    <property type="entry name" value="AA-adenyl-dom"/>
    <property type="match status" value="1"/>
</dbReference>
<dbReference type="Pfam" id="PF13193">
    <property type="entry name" value="AMP-binding_C"/>
    <property type="match status" value="1"/>
</dbReference>
<accession>A0A2I2L292</accession>
<dbReference type="SMART" id="SM00823">
    <property type="entry name" value="PKS_PP"/>
    <property type="match status" value="1"/>
</dbReference>
<evidence type="ECO:0000256" key="1">
    <source>
        <dbReference type="ARBA" id="ARBA00001957"/>
    </source>
</evidence>
<dbReference type="Pfam" id="PF00501">
    <property type="entry name" value="AMP-binding"/>
    <property type="match status" value="1"/>
</dbReference>
<dbReference type="Gene3D" id="3.30.559.30">
    <property type="entry name" value="Nonribosomal peptide synthetase, condensation domain"/>
    <property type="match status" value="1"/>
</dbReference>
<dbReference type="InterPro" id="IPR025110">
    <property type="entry name" value="AMP-bd_C"/>
</dbReference>
<feature type="region of interest" description="Disordered" evidence="4">
    <location>
        <begin position="20"/>
        <end position="46"/>
    </location>
</feature>
<dbReference type="Gene3D" id="3.30.300.30">
    <property type="match status" value="1"/>
</dbReference>
<feature type="compositionally biased region" description="Polar residues" evidence="4">
    <location>
        <begin position="32"/>
        <end position="42"/>
    </location>
</feature>
<dbReference type="InterPro" id="IPR020845">
    <property type="entry name" value="AMP-binding_CS"/>
</dbReference>
<evidence type="ECO:0000313" key="6">
    <source>
        <dbReference type="EMBL" id="SNQ52029.1"/>
    </source>
</evidence>
<name>A0A2I2L292_9ACTN</name>
<evidence type="ECO:0000313" key="7">
    <source>
        <dbReference type="Proteomes" id="UP000234331"/>
    </source>
</evidence>
<dbReference type="PROSITE" id="PS00012">
    <property type="entry name" value="PHOSPHOPANTETHEINE"/>
    <property type="match status" value="1"/>
</dbReference>
<dbReference type="PROSITE" id="PS50075">
    <property type="entry name" value="CARRIER"/>
    <property type="match status" value="1"/>
</dbReference>
<dbReference type="PANTHER" id="PTHR45527">
    <property type="entry name" value="NONRIBOSOMAL PEPTIDE SYNTHETASE"/>
    <property type="match status" value="1"/>
</dbReference>
<evidence type="ECO:0000256" key="4">
    <source>
        <dbReference type="SAM" id="MobiDB-lite"/>
    </source>
</evidence>
<keyword evidence="7" id="KW-1185">Reference proteome</keyword>
<keyword evidence="3" id="KW-0597">Phosphoprotein</keyword>
<dbReference type="Pfam" id="PF00668">
    <property type="entry name" value="Condensation"/>
    <property type="match status" value="1"/>
</dbReference>
<organism evidence="6 7">
    <name type="scientific">Frankia canadensis</name>
    <dbReference type="NCBI Taxonomy" id="1836972"/>
    <lineage>
        <taxon>Bacteria</taxon>
        <taxon>Bacillati</taxon>
        <taxon>Actinomycetota</taxon>
        <taxon>Actinomycetes</taxon>
        <taxon>Frankiales</taxon>
        <taxon>Frankiaceae</taxon>
        <taxon>Frankia</taxon>
    </lineage>
</organism>
<dbReference type="GO" id="GO:0031177">
    <property type="term" value="F:phosphopantetheine binding"/>
    <property type="evidence" value="ECO:0007669"/>
    <property type="project" value="InterPro"/>
</dbReference>
<evidence type="ECO:0000256" key="3">
    <source>
        <dbReference type="ARBA" id="ARBA00022553"/>
    </source>
</evidence>
<dbReference type="Gene3D" id="3.40.50.12780">
    <property type="entry name" value="N-terminal domain of ligase-like"/>
    <property type="match status" value="1"/>
</dbReference>
<dbReference type="GO" id="GO:0008610">
    <property type="term" value="P:lipid biosynthetic process"/>
    <property type="evidence" value="ECO:0007669"/>
    <property type="project" value="UniProtKB-ARBA"/>
</dbReference>
<dbReference type="PROSITE" id="PS00455">
    <property type="entry name" value="AMP_BINDING"/>
    <property type="match status" value="1"/>
</dbReference>
<dbReference type="Gene3D" id="3.40.50.1820">
    <property type="entry name" value="alpha/beta hydrolase"/>
    <property type="match status" value="1"/>
</dbReference>
<dbReference type="AlphaFoldDB" id="A0A2I2L292"/>
<dbReference type="CDD" id="cd05930">
    <property type="entry name" value="A_NRPS"/>
    <property type="match status" value="1"/>
</dbReference>
<proteinExistence type="predicted"/>
<protein>
    <submittedName>
        <fullName evidence="6">Nonribosomal peptide synthetase</fullName>
    </submittedName>
</protein>
<evidence type="ECO:0000259" key="5">
    <source>
        <dbReference type="PROSITE" id="PS50075"/>
    </source>
</evidence>
<dbReference type="SUPFAM" id="SSF52777">
    <property type="entry name" value="CoA-dependent acyltransferases"/>
    <property type="match status" value="2"/>
</dbReference>
<dbReference type="GO" id="GO:0044550">
    <property type="term" value="P:secondary metabolite biosynthetic process"/>
    <property type="evidence" value="ECO:0007669"/>
    <property type="project" value="TreeGrafter"/>
</dbReference>
<evidence type="ECO:0000256" key="2">
    <source>
        <dbReference type="ARBA" id="ARBA00022450"/>
    </source>
</evidence>
<dbReference type="InterPro" id="IPR000873">
    <property type="entry name" value="AMP-dep_synth/lig_dom"/>
</dbReference>
<gene>
    <name evidence="6" type="ORF">FRACA_90032</name>
</gene>
<dbReference type="InterPro" id="IPR020806">
    <property type="entry name" value="PKS_PP-bd"/>
</dbReference>
<dbReference type="OrthoDB" id="4506464at2"/>
<dbReference type="SUPFAM" id="SSF47336">
    <property type="entry name" value="ACP-like"/>
    <property type="match status" value="1"/>
</dbReference>
<dbReference type="InterPro" id="IPR010071">
    <property type="entry name" value="AA_adenyl_dom"/>
</dbReference>
<dbReference type="GO" id="GO:0043041">
    <property type="term" value="P:amino acid activation for nonribosomal peptide biosynthetic process"/>
    <property type="evidence" value="ECO:0007669"/>
    <property type="project" value="TreeGrafter"/>
</dbReference>
<dbReference type="InterPro" id="IPR023213">
    <property type="entry name" value="CAT-like_dom_sf"/>
</dbReference>
<dbReference type="InterPro" id="IPR006162">
    <property type="entry name" value="Ppantetheine_attach_site"/>
</dbReference>
<dbReference type="SUPFAM" id="SSF56801">
    <property type="entry name" value="Acetyl-CoA synthetase-like"/>
    <property type="match status" value="1"/>
</dbReference>
<dbReference type="RefSeq" id="WP_101836297.1">
    <property type="nucleotide sequence ID" value="NZ_FZMO01000558.1"/>
</dbReference>
<dbReference type="Pfam" id="PF00550">
    <property type="entry name" value="PP-binding"/>
    <property type="match status" value="1"/>
</dbReference>
<reference evidence="6 7" key="1">
    <citation type="submission" date="2017-06" db="EMBL/GenBank/DDBJ databases">
        <authorList>
            <person name="Kim H.J."/>
            <person name="Triplett B.A."/>
        </authorList>
    </citation>
    <scope>NUCLEOTIDE SEQUENCE [LARGE SCALE GENOMIC DNA]</scope>
    <source>
        <strain evidence="6">FRACA_ARgP5</strain>
    </source>
</reference>
<dbReference type="InterPro" id="IPR009081">
    <property type="entry name" value="PP-bd_ACP"/>
</dbReference>
<sequence length="1138" mass="123351">MREVLARLATMTEQERADFLTRARPAAGPTSAARSVPTNDTGPSVRVRQDGRSAVSFAQEQHLFLDHLWSGSTAYLVPFALRLRGPLSVDALREAMRDVVGRHDVLRSHFVFEDGVPVQVVDPDWRPVLRVRTAGGTTLPERERAAEDHGAELAHARFDLRTGPLLRTELLELEPENHVLLWIAHHAVADGWSVGVLIEDLGAAYRARLAGQPLDLPPLPLQFGDFAEWQRERLAGPRLAELVNRWRDRLSNAPAAAVPTDRVRPAVQTFRGSTLTFALPAEVTAGLTALSSRSAATLFSVLLSALHVLVARHSGEPDAVTGVVLTGRVLRETEPLIGPFANTLPLRVDASADPAFSELLAQVKEAVLDGLADQGLPFGRLVKELGHSRDISRNPLYQVLFSMGSLPLGTGDVRLAPGLSLRPVGLPNGTSRLDLEFTMEQTGDTLSGRLDYNTDLFERNTAQRLVDQFRTLLAAITTNPDRPVSRYPLLAEHEQRRALERRARADRPALATGFLDLFARQVGRRPDEIAVRCGNHHLSYRELDALSDRIAHAVLARTRGPEPVVAVGTGRTPDLLPAILGILKAGGTYLPLELEHPPERLAYMLDDSGAELLIIGTESLPPLPGPSEPAGPERAVLRLDQLPAATGPADVPPDLDRLVYVMYTSGSTGRPKGVAVQHRALANFLGSMADLGMMAPGDVTVALASLPFDGSVIELFLPLAVGATVVVGQRADAKDGSRLLRLLAEHQVTVLHGTPSTWRLLLDAGAGGLGSSDAEHGPEAARGRLGPLRRALSGGEALPAGLARELRTRVPEVWNLYGPAETTVYSLAQLLTSDTTPLIGRPIAGTTAHVLDEWLRPVPPGVLGELYLGGAGLAREYLNLPELTAERFITHPVTGERLYRTGDLFRHHDDGSLTFHGRRDHQVKLRGHRIELGEVETALARHPAIREAVVMLREFAANDQRLLAYVRPRAETTAVPEAELKALARTSLPSYMVPSRVICLPGFPLNNSGKVDRRALDGLPLAEADPSELYQAPETSTQQWLADLWSELLSRDRVGVDEDFFAAGGHSLLAIKLLHRVREDRGVEVALDSFLSAPTIAGLAGQVDEVLSPDVMAALERQVDTMTDEEVAALLSQGEIDG</sequence>
<dbReference type="CDD" id="cd19531">
    <property type="entry name" value="LCL_NRPS-like"/>
    <property type="match status" value="1"/>
</dbReference>
<comment type="cofactor">
    <cofactor evidence="1">
        <name>pantetheine 4'-phosphate</name>
        <dbReference type="ChEBI" id="CHEBI:47942"/>
    </cofactor>
</comment>
<dbReference type="PANTHER" id="PTHR45527:SF1">
    <property type="entry name" value="FATTY ACID SYNTHASE"/>
    <property type="match status" value="1"/>
</dbReference>
<feature type="domain" description="Carrier" evidence="5">
    <location>
        <begin position="1032"/>
        <end position="1107"/>
    </location>
</feature>
<dbReference type="GO" id="GO:0005737">
    <property type="term" value="C:cytoplasm"/>
    <property type="evidence" value="ECO:0007669"/>
    <property type="project" value="TreeGrafter"/>
</dbReference>